<protein>
    <submittedName>
        <fullName evidence="3">Uncharacterized protein</fullName>
    </submittedName>
</protein>
<reference evidence="3 4" key="1">
    <citation type="submission" date="2019-06" db="EMBL/GenBank/DDBJ databases">
        <title>Genome of new Rhodobacteraceae sp. SM1903.</title>
        <authorList>
            <person name="Ren X."/>
        </authorList>
    </citation>
    <scope>NUCLEOTIDE SEQUENCE [LARGE SCALE GENOMIC DNA]</scope>
    <source>
        <strain evidence="3 4">SM1903</strain>
    </source>
</reference>
<keyword evidence="2" id="KW-0472">Membrane</keyword>
<feature type="transmembrane region" description="Helical" evidence="2">
    <location>
        <begin position="12"/>
        <end position="30"/>
    </location>
</feature>
<keyword evidence="2" id="KW-0812">Transmembrane</keyword>
<feature type="region of interest" description="Disordered" evidence="1">
    <location>
        <begin position="192"/>
        <end position="218"/>
    </location>
</feature>
<accession>A0A5C5GA01</accession>
<dbReference type="Proteomes" id="UP000314011">
    <property type="component" value="Unassembled WGS sequence"/>
</dbReference>
<organism evidence="3 4">
    <name type="scientific">Pelagovum pacificum</name>
    <dbReference type="NCBI Taxonomy" id="2588711"/>
    <lineage>
        <taxon>Bacteria</taxon>
        <taxon>Pseudomonadati</taxon>
        <taxon>Pseudomonadota</taxon>
        <taxon>Alphaproteobacteria</taxon>
        <taxon>Rhodobacterales</taxon>
        <taxon>Paracoccaceae</taxon>
        <taxon>Pelagovum</taxon>
    </lineage>
</organism>
<feature type="transmembrane region" description="Helical" evidence="2">
    <location>
        <begin position="82"/>
        <end position="105"/>
    </location>
</feature>
<keyword evidence="4" id="KW-1185">Reference proteome</keyword>
<keyword evidence="2" id="KW-1133">Transmembrane helix</keyword>
<evidence type="ECO:0000256" key="2">
    <source>
        <dbReference type="SAM" id="Phobius"/>
    </source>
</evidence>
<gene>
    <name evidence="3" type="ORF">FHY64_17300</name>
</gene>
<proteinExistence type="predicted"/>
<dbReference type="EMBL" id="VFFF01000003">
    <property type="protein sequence ID" value="TNY30865.1"/>
    <property type="molecule type" value="Genomic_DNA"/>
</dbReference>
<name>A0A5C5GA01_9RHOB</name>
<evidence type="ECO:0000256" key="1">
    <source>
        <dbReference type="SAM" id="MobiDB-lite"/>
    </source>
</evidence>
<dbReference type="AlphaFoldDB" id="A0A5C5GA01"/>
<sequence>MAWATDGERARALAYLLVAVVGAWMSFVIVTNLDNPDRPFFQPLTGYETWQIAAGAIGAIVGLALSGELLGQSGRYGWKRAIWGGVFVSFVGALVAGTLVLPLFGTMFGPFSLFVALVGRPLLAVVWIAHLAGAHWLLRRWRQERDSIFNPLPGKPRVRRTSDSPLRLKTPQDWLDDEDAALAALENARKLYTPEDEPVEDAAPRPVGLRLRSKRSAV</sequence>
<comment type="caution">
    <text evidence="3">The sequence shown here is derived from an EMBL/GenBank/DDBJ whole genome shotgun (WGS) entry which is preliminary data.</text>
</comment>
<evidence type="ECO:0000313" key="4">
    <source>
        <dbReference type="Proteomes" id="UP000314011"/>
    </source>
</evidence>
<evidence type="ECO:0000313" key="3">
    <source>
        <dbReference type="EMBL" id="TNY30865.1"/>
    </source>
</evidence>
<dbReference type="RefSeq" id="WP_197097661.1">
    <property type="nucleotide sequence ID" value="NZ_CP065915.1"/>
</dbReference>
<feature type="transmembrane region" description="Helical" evidence="2">
    <location>
        <begin position="111"/>
        <end position="138"/>
    </location>
</feature>
<feature type="transmembrane region" description="Helical" evidence="2">
    <location>
        <begin position="50"/>
        <end position="70"/>
    </location>
</feature>